<protein>
    <submittedName>
        <fullName evidence="1">Uncharacterized protein</fullName>
    </submittedName>
</protein>
<proteinExistence type="predicted"/>
<dbReference type="AlphaFoldDB" id="A0A1Y5HI51"/>
<reference evidence="2" key="1">
    <citation type="journal article" date="2017" name="Proc. Natl. Acad. Sci. U.S.A.">
        <title>Simulation of Deepwater Horizon oil plume reveals substrate specialization within a complex community of hydrocarbon degraders.</title>
        <authorList>
            <person name="Hu P."/>
            <person name="Dubinsky E.A."/>
            <person name="Probst A.J."/>
            <person name="Wang J."/>
            <person name="Sieber C.M.K."/>
            <person name="Tom L.M."/>
            <person name="Gardinali P."/>
            <person name="Banfield J.F."/>
            <person name="Atlas R.M."/>
            <person name="Andersen G.L."/>
        </authorList>
    </citation>
    <scope>NUCLEOTIDE SEQUENCE [LARGE SCALE GENOMIC DNA]</scope>
</reference>
<accession>A0A1Y5HI51</accession>
<dbReference type="Proteomes" id="UP000227088">
    <property type="component" value="Unassembled WGS sequence"/>
</dbReference>
<gene>
    <name evidence="1" type="ORF">A9R00_11945</name>
</gene>
<comment type="caution">
    <text evidence="1">The sequence shown here is derived from an EMBL/GenBank/DDBJ whole genome shotgun (WGS) entry which is preliminary data.</text>
</comment>
<feature type="non-terminal residue" evidence="1">
    <location>
        <position position="1"/>
    </location>
</feature>
<evidence type="ECO:0000313" key="2">
    <source>
        <dbReference type="Proteomes" id="UP000227088"/>
    </source>
</evidence>
<organism evidence="1 2">
    <name type="scientific">Oleispira antarctica</name>
    <dbReference type="NCBI Taxonomy" id="188908"/>
    <lineage>
        <taxon>Bacteria</taxon>
        <taxon>Pseudomonadati</taxon>
        <taxon>Pseudomonadota</taxon>
        <taxon>Gammaproteobacteria</taxon>
        <taxon>Oceanospirillales</taxon>
        <taxon>Oceanospirillaceae</taxon>
        <taxon>Oleispira</taxon>
    </lineage>
</organism>
<sequence>KKYDPELFRLYQKLVFELEKTQPNALYMDRVVPLNKLCAEQIVNRDLINHEGMLLIAKGTVLNESMIDKLKNHFKWDGHELPVFIFQEAEQ</sequence>
<evidence type="ECO:0000313" key="1">
    <source>
        <dbReference type="EMBL" id="OUS35564.1"/>
    </source>
</evidence>
<dbReference type="EMBL" id="MABE01000681">
    <property type="protein sequence ID" value="OUS35564.1"/>
    <property type="molecule type" value="Genomic_DNA"/>
</dbReference>
<name>A0A1Y5HI51_OLEAN</name>